<feature type="compositionally biased region" description="Acidic residues" evidence="1">
    <location>
        <begin position="276"/>
        <end position="290"/>
    </location>
</feature>
<feature type="region of interest" description="Disordered" evidence="1">
    <location>
        <begin position="276"/>
        <end position="304"/>
    </location>
</feature>
<feature type="compositionally biased region" description="Basic and acidic residues" evidence="1">
    <location>
        <begin position="291"/>
        <end position="304"/>
    </location>
</feature>
<name>A0A1H1ALB3_NATTX</name>
<dbReference type="STRING" id="1095778.SAMN04489842_0733"/>
<protein>
    <recommendedName>
        <fullName evidence="4">DUF932 domain-containing protein</fullName>
    </recommendedName>
</protein>
<evidence type="ECO:0000313" key="2">
    <source>
        <dbReference type="EMBL" id="SDQ40479.1"/>
    </source>
</evidence>
<keyword evidence="3" id="KW-1185">Reference proteome</keyword>
<evidence type="ECO:0000256" key="1">
    <source>
        <dbReference type="SAM" id="MobiDB-lite"/>
    </source>
</evidence>
<dbReference type="RefSeq" id="WP_090377487.1">
    <property type="nucleotide sequence ID" value="NZ_FNLC01000001.1"/>
</dbReference>
<dbReference type="AlphaFoldDB" id="A0A1H1ALB3"/>
<dbReference type="Proteomes" id="UP000198848">
    <property type="component" value="Unassembled WGS sequence"/>
</dbReference>
<reference evidence="3" key="1">
    <citation type="submission" date="2016-10" db="EMBL/GenBank/DDBJ databases">
        <authorList>
            <person name="Varghese N."/>
            <person name="Submissions S."/>
        </authorList>
    </citation>
    <scope>NUCLEOTIDE SEQUENCE [LARGE SCALE GENOMIC DNA]</scope>
    <source>
        <strain evidence="3">DSM 24767</strain>
    </source>
</reference>
<accession>A0A1H1ALB3</accession>
<evidence type="ECO:0008006" key="4">
    <source>
        <dbReference type="Google" id="ProtNLM"/>
    </source>
</evidence>
<dbReference type="OrthoDB" id="263723at2157"/>
<dbReference type="InterPro" id="IPR026325">
    <property type="entry name" value="DUF932"/>
</dbReference>
<dbReference type="Pfam" id="PF06067">
    <property type="entry name" value="DUF932"/>
    <property type="match status" value="1"/>
</dbReference>
<sequence length="304" mass="34124">MYAYHGDLDAWEPVPWRDSLWTDEDDPQLAGEVSSSTDFYNVIQYGDILEAIGHGVEQHDLNPEGHVSLSETRHKMSAKVGLEQSIEPREGDQIELQLHARSGHSGYHGVKYDIGAERLVCSNGMTAFVAEHSFEQTHGEPFQPQLAYHAVDSMVDGVDTVEQRLADAQERELMNLDEALLVLYDLGIDELLENPTPDLLTALHEEVEDTDAPTLYETYNAASYALTHLTEEDIPEYALDDAYERAAGLLEYGDGIPHPEILGENAVTNRATQLLESDDPEEEEYWEDETESIRELLDVHEVDA</sequence>
<gene>
    <name evidence="2" type="ORF">SAMN04489842_0733</name>
</gene>
<organism evidence="2 3">
    <name type="scientific">Natronobacterium texcoconense</name>
    <dbReference type="NCBI Taxonomy" id="1095778"/>
    <lineage>
        <taxon>Archaea</taxon>
        <taxon>Methanobacteriati</taxon>
        <taxon>Methanobacteriota</taxon>
        <taxon>Stenosarchaea group</taxon>
        <taxon>Halobacteria</taxon>
        <taxon>Halobacteriales</taxon>
        <taxon>Natrialbaceae</taxon>
        <taxon>Natronobacterium</taxon>
    </lineage>
</organism>
<dbReference type="EMBL" id="FNLC01000001">
    <property type="protein sequence ID" value="SDQ40479.1"/>
    <property type="molecule type" value="Genomic_DNA"/>
</dbReference>
<proteinExistence type="predicted"/>
<evidence type="ECO:0000313" key="3">
    <source>
        <dbReference type="Proteomes" id="UP000198848"/>
    </source>
</evidence>